<dbReference type="EMBL" id="JADNYJ010000074">
    <property type="protein sequence ID" value="KAF8890805.1"/>
    <property type="molecule type" value="Genomic_DNA"/>
</dbReference>
<sequence length="293" mass="33539">MIHDLSSIVNADDADVTFQSSDNVLFHIHRRNLEAHTGAFPGKEFINDGETVCLTEPAEVLEIVFQFIYPKRYPRLKDLDFDIVADVAEAVEKYEIFSAMLTCEVRLREFLPEHATDIFLHAVKHDYPDLMNETALLLGRSPFCESLGRLPPQCVLPWIEYRAEWQAVFENAIQFIQRTMIHSNADCFDASSEPSKPRHFICSNCRPCLITWVMELERMGSVSLLKKALENPILSPYNPNHTWCHSCVGNHCKHVSRVVRMCQDAIDAIPPFTHFLWKKKSAAFVRVEKGASC</sequence>
<dbReference type="InterPro" id="IPR011333">
    <property type="entry name" value="SKP1/BTB/POZ_sf"/>
</dbReference>
<comment type="caution">
    <text evidence="1">The sequence shown here is derived from an EMBL/GenBank/DDBJ whole genome shotgun (WGS) entry which is preliminary data.</text>
</comment>
<dbReference type="AlphaFoldDB" id="A0A9P5NKE1"/>
<proteinExistence type="predicted"/>
<dbReference type="SUPFAM" id="SSF54695">
    <property type="entry name" value="POZ domain"/>
    <property type="match status" value="1"/>
</dbReference>
<dbReference type="Proteomes" id="UP000724874">
    <property type="component" value="Unassembled WGS sequence"/>
</dbReference>
<organism evidence="1 2">
    <name type="scientific">Gymnopilus junonius</name>
    <name type="common">Spectacular rustgill mushroom</name>
    <name type="synonym">Gymnopilus spectabilis subsp. junonius</name>
    <dbReference type="NCBI Taxonomy" id="109634"/>
    <lineage>
        <taxon>Eukaryota</taxon>
        <taxon>Fungi</taxon>
        <taxon>Dikarya</taxon>
        <taxon>Basidiomycota</taxon>
        <taxon>Agaricomycotina</taxon>
        <taxon>Agaricomycetes</taxon>
        <taxon>Agaricomycetidae</taxon>
        <taxon>Agaricales</taxon>
        <taxon>Agaricineae</taxon>
        <taxon>Hymenogastraceae</taxon>
        <taxon>Gymnopilus</taxon>
    </lineage>
</organism>
<reference evidence="1" key="1">
    <citation type="submission" date="2020-11" db="EMBL/GenBank/DDBJ databases">
        <authorList>
            <consortium name="DOE Joint Genome Institute"/>
            <person name="Ahrendt S."/>
            <person name="Riley R."/>
            <person name="Andreopoulos W."/>
            <person name="LaButti K."/>
            <person name="Pangilinan J."/>
            <person name="Ruiz-duenas F.J."/>
            <person name="Barrasa J.M."/>
            <person name="Sanchez-Garcia M."/>
            <person name="Camarero S."/>
            <person name="Miyauchi S."/>
            <person name="Serrano A."/>
            <person name="Linde D."/>
            <person name="Babiker R."/>
            <person name="Drula E."/>
            <person name="Ayuso-Fernandez I."/>
            <person name="Pacheco R."/>
            <person name="Padilla G."/>
            <person name="Ferreira P."/>
            <person name="Barriuso J."/>
            <person name="Kellner H."/>
            <person name="Castanera R."/>
            <person name="Alfaro M."/>
            <person name="Ramirez L."/>
            <person name="Pisabarro A.G."/>
            <person name="Kuo A."/>
            <person name="Tritt A."/>
            <person name="Lipzen A."/>
            <person name="He G."/>
            <person name="Yan M."/>
            <person name="Ng V."/>
            <person name="Cullen D."/>
            <person name="Martin F."/>
            <person name="Rosso M.-N."/>
            <person name="Henrissat B."/>
            <person name="Hibbett D."/>
            <person name="Martinez A.T."/>
            <person name="Grigoriev I.V."/>
        </authorList>
    </citation>
    <scope>NUCLEOTIDE SEQUENCE</scope>
    <source>
        <strain evidence="1">AH 44721</strain>
    </source>
</reference>
<keyword evidence="2" id="KW-1185">Reference proteome</keyword>
<dbReference type="Gene3D" id="3.30.710.10">
    <property type="entry name" value="Potassium Channel Kv1.1, Chain A"/>
    <property type="match status" value="1"/>
</dbReference>
<name>A0A9P5NKE1_GYMJU</name>
<gene>
    <name evidence="1" type="ORF">CPB84DRAFT_1711302</name>
</gene>
<accession>A0A9P5NKE1</accession>
<evidence type="ECO:0008006" key="3">
    <source>
        <dbReference type="Google" id="ProtNLM"/>
    </source>
</evidence>
<evidence type="ECO:0000313" key="1">
    <source>
        <dbReference type="EMBL" id="KAF8890805.1"/>
    </source>
</evidence>
<dbReference type="OrthoDB" id="3184970at2759"/>
<evidence type="ECO:0000313" key="2">
    <source>
        <dbReference type="Proteomes" id="UP000724874"/>
    </source>
</evidence>
<protein>
    <recommendedName>
        <fullName evidence="3">BTB domain-containing protein</fullName>
    </recommendedName>
</protein>